<dbReference type="SUPFAM" id="SSF50044">
    <property type="entry name" value="SH3-domain"/>
    <property type="match status" value="1"/>
</dbReference>
<dbReference type="Pfam" id="PF25523">
    <property type="entry name" value="Ig_RIMBP2"/>
    <property type="match status" value="1"/>
</dbReference>
<feature type="coiled-coil region" evidence="5">
    <location>
        <begin position="34"/>
        <end position="159"/>
    </location>
</feature>
<feature type="compositionally biased region" description="Basic and acidic residues" evidence="6">
    <location>
        <begin position="930"/>
        <end position="955"/>
    </location>
</feature>
<reference evidence="9 10" key="1">
    <citation type="journal article" date="2017" name="Gigascience">
        <title>Genome sequence of the small brown planthopper, Laodelphax striatellus.</title>
        <authorList>
            <person name="Zhu J."/>
            <person name="Jiang F."/>
            <person name="Wang X."/>
            <person name="Yang P."/>
            <person name="Bao Y."/>
            <person name="Zhao W."/>
            <person name="Wang W."/>
            <person name="Lu H."/>
            <person name="Wang Q."/>
            <person name="Cui N."/>
            <person name="Li J."/>
            <person name="Chen X."/>
            <person name="Luo L."/>
            <person name="Yu J."/>
            <person name="Kang L."/>
            <person name="Cui F."/>
        </authorList>
    </citation>
    <scope>NUCLEOTIDE SEQUENCE [LARGE SCALE GENOMIC DNA]</scope>
    <source>
        <strain evidence="9">Lst14</strain>
    </source>
</reference>
<evidence type="ECO:0000256" key="6">
    <source>
        <dbReference type="SAM" id="MobiDB-lite"/>
    </source>
</evidence>
<evidence type="ECO:0000259" key="7">
    <source>
        <dbReference type="PROSITE" id="PS50002"/>
    </source>
</evidence>
<dbReference type="AlphaFoldDB" id="A0A482XKP7"/>
<feature type="domain" description="SH3" evidence="7">
    <location>
        <begin position="391"/>
        <end position="459"/>
    </location>
</feature>
<organism evidence="9 10">
    <name type="scientific">Laodelphax striatellus</name>
    <name type="common">Small brown planthopper</name>
    <name type="synonym">Delphax striatella</name>
    <dbReference type="NCBI Taxonomy" id="195883"/>
    <lineage>
        <taxon>Eukaryota</taxon>
        <taxon>Metazoa</taxon>
        <taxon>Ecdysozoa</taxon>
        <taxon>Arthropoda</taxon>
        <taxon>Hexapoda</taxon>
        <taxon>Insecta</taxon>
        <taxon>Pterygota</taxon>
        <taxon>Neoptera</taxon>
        <taxon>Paraneoptera</taxon>
        <taxon>Hemiptera</taxon>
        <taxon>Auchenorrhyncha</taxon>
        <taxon>Fulgoroidea</taxon>
        <taxon>Delphacidae</taxon>
        <taxon>Criomorphinae</taxon>
        <taxon>Laodelphax</taxon>
    </lineage>
</organism>
<dbReference type="OrthoDB" id="4158657at2759"/>
<evidence type="ECO:0000313" key="9">
    <source>
        <dbReference type="EMBL" id="RZF46120.1"/>
    </source>
</evidence>
<dbReference type="SMART" id="SM00060">
    <property type="entry name" value="FN3"/>
    <property type="match status" value="3"/>
</dbReference>
<dbReference type="FunFam" id="2.30.30.40:FF:000006">
    <property type="entry name" value="RIMS-binding protein 2 isoform X1"/>
    <property type="match status" value="1"/>
</dbReference>
<feature type="domain" description="Fibronectin type-III" evidence="8">
    <location>
        <begin position="622"/>
        <end position="709"/>
    </location>
</feature>
<dbReference type="Proteomes" id="UP000291343">
    <property type="component" value="Unassembled WGS sequence"/>
</dbReference>
<dbReference type="PANTHER" id="PTHR14234">
    <property type="entry name" value="RIM BINDING PROTEIN-RELATED"/>
    <property type="match status" value="1"/>
</dbReference>
<dbReference type="InterPro" id="IPR036116">
    <property type="entry name" value="FN3_sf"/>
</dbReference>
<dbReference type="InterPro" id="IPR003961">
    <property type="entry name" value="FN3_dom"/>
</dbReference>
<dbReference type="InParanoid" id="A0A482XKP7"/>
<keyword evidence="2 4" id="KW-0728">SH3 domain</keyword>
<dbReference type="PROSITE" id="PS50853">
    <property type="entry name" value="FN3"/>
    <property type="match status" value="3"/>
</dbReference>
<dbReference type="FunCoup" id="A0A482XKP7">
    <property type="interactions" value="31"/>
</dbReference>
<dbReference type="InterPro" id="IPR057884">
    <property type="entry name" value="FN3_RIM-BP1/2/3"/>
</dbReference>
<dbReference type="Pfam" id="PF00041">
    <property type="entry name" value="fn3"/>
    <property type="match status" value="1"/>
</dbReference>
<comment type="caution">
    <text evidence="9">The sequence shown here is derived from an EMBL/GenBank/DDBJ whole genome shotgun (WGS) entry which is preliminary data.</text>
</comment>
<name>A0A482XKP7_LAOST</name>
<dbReference type="GO" id="GO:0007274">
    <property type="term" value="P:neuromuscular synaptic transmission"/>
    <property type="evidence" value="ECO:0007669"/>
    <property type="project" value="TreeGrafter"/>
</dbReference>
<evidence type="ECO:0008006" key="11">
    <source>
        <dbReference type="Google" id="ProtNLM"/>
    </source>
</evidence>
<gene>
    <name evidence="9" type="ORF">LSTR_LSTR012980</name>
</gene>
<evidence type="ECO:0000256" key="5">
    <source>
        <dbReference type="SAM" id="Coils"/>
    </source>
</evidence>
<dbReference type="CDD" id="cd00063">
    <property type="entry name" value="FN3"/>
    <property type="match status" value="2"/>
</dbReference>
<dbReference type="CDD" id="cd12014">
    <property type="entry name" value="SH3_RIM-BP_1"/>
    <property type="match status" value="1"/>
</dbReference>
<feature type="region of interest" description="Disordered" evidence="6">
    <location>
        <begin position="790"/>
        <end position="974"/>
    </location>
</feature>
<dbReference type="SMART" id="SM00326">
    <property type="entry name" value="SH3"/>
    <property type="match status" value="1"/>
</dbReference>
<evidence type="ECO:0000256" key="3">
    <source>
        <dbReference type="ARBA" id="ARBA00022737"/>
    </source>
</evidence>
<dbReference type="InterPro" id="IPR001452">
    <property type="entry name" value="SH3_domain"/>
</dbReference>
<dbReference type="Pfam" id="PF14604">
    <property type="entry name" value="SH3_9"/>
    <property type="match status" value="1"/>
</dbReference>
<feature type="region of interest" description="Disordered" evidence="6">
    <location>
        <begin position="992"/>
        <end position="1012"/>
    </location>
</feature>
<proteinExistence type="inferred from homology"/>
<evidence type="ECO:0000313" key="10">
    <source>
        <dbReference type="Proteomes" id="UP000291343"/>
    </source>
</evidence>
<feature type="domain" description="Fibronectin type-III" evidence="8">
    <location>
        <begin position="720"/>
        <end position="815"/>
    </location>
</feature>
<evidence type="ECO:0000256" key="2">
    <source>
        <dbReference type="ARBA" id="ARBA00022443"/>
    </source>
</evidence>
<sequence>MIPESCKWIKGNGDILRLGTRDKVDFKKRCSVSSSELEDQLVRVLEKNTELTIQNTDLQKQVQHLQNVKAESGPLKADKLESILKQMRETADVRKELEREHSEAVNQLKEKQIEIQRKQGSAAEKTKAYENIETLQSKIRELEKKTELQNVRHEELMLEMAAIKRSQNKTNTSSMSNNCWKKSGLHQEIQTSPDSAPSTPDVNCIDRGTPVSSNPIESFLDHQRISPSVKLRHQQNTAGGAGLTSRLADASVPSNYMVTSAPVGLPMMSTLTQQMPLLPQVGPPPLQAYHQLTAKDLQSQVLNPLTGQYQFLINSGTTTQPMLPAQPIVVPQHHGRLMPQIPAIVTSQFELDNRNNYLNGNPPSGLFSTFSEQHVQPGSDKVDMLDIPGKGRCYVYIARYSYDPYQQSPNECPEAELAISAGDYLLVWGIMDEDGFFDGELLDGRRGLVPSNFIQKLVGDDLLEFHQAVIQGLRDCDDSASTNIPHDLDYHHANADDYTKQSSQQYETVDYLEDDEEEISNTGEGPVPAPKQLTLERQLNKSILIGWNPPDLSCSPPIDCYHVYVDGVLKVTVKATERTRALVEGVDSTRPHRISVRSVTANRRTSRDAACTMVIGKDVQLGPSQVKASRVTATSAVISWLPSNSNYQHTVCVNNVELRTVKPGVYRHTITGLAPNTVYRVTVRAKNIRAPNFNEKTTIPVERYSCHIDFRTLPKGLPEPPVDIQVEPGPQDGTLLVTWQPANSPANPALVTGYAVYADGKKVTDVDSPTGDHALIDINKLLSLNPKHVTVRTKSRDNQSSDSLPTPIPSNVLKGKHTSSNKEEDRRMRYGSLVPSHMRHHQRTGQVIIETEENLSDKEIYPSNHMKITKDTGSEGNFSEEDYMESSRGGPRSYDHGPSYDSQHRSSRHHGSRHPSHQSHPQHGHSRSLNRRDERDPYGMTDRGEIRNRHLDKVGYRGGRGGQPATSQNASAMREKRPRWFMALFDYDPTTMSPNPDACDEELPFSEGDSIK</sequence>
<evidence type="ECO:0000259" key="8">
    <source>
        <dbReference type="PROSITE" id="PS50853"/>
    </source>
</evidence>
<keyword evidence="3" id="KW-0677">Repeat</keyword>
<dbReference type="FunFam" id="2.60.40.10:FF:000072">
    <property type="entry name" value="RIMS-binding protein 2 isoform X1"/>
    <property type="match status" value="1"/>
</dbReference>
<dbReference type="PANTHER" id="PTHR14234:SF19">
    <property type="entry name" value="RIM-BINDING PROTEIN, ISOFORM F"/>
    <property type="match status" value="1"/>
</dbReference>
<dbReference type="FunFam" id="2.60.40.10:FF:001380">
    <property type="entry name" value="Peripheral-type benzodiazepine receptor-associated protein 1"/>
    <property type="match status" value="1"/>
</dbReference>
<comment type="similarity">
    <text evidence="1">Belongs to the RIMBP family.</text>
</comment>
<dbReference type="SMR" id="A0A482XKP7"/>
<dbReference type="Gene3D" id="2.60.40.10">
    <property type="entry name" value="Immunoglobulins"/>
    <property type="match status" value="3"/>
</dbReference>
<keyword evidence="5" id="KW-0175">Coiled coil</keyword>
<evidence type="ECO:0000256" key="1">
    <source>
        <dbReference type="ARBA" id="ARBA00010749"/>
    </source>
</evidence>
<dbReference type="SUPFAM" id="SSF49265">
    <property type="entry name" value="Fibronectin type III"/>
    <property type="match status" value="2"/>
</dbReference>
<protein>
    <recommendedName>
        <fullName evidence="11">RIMS-binding protein 2</fullName>
    </recommendedName>
</protein>
<feature type="domain" description="Fibronectin type-III" evidence="8">
    <location>
        <begin position="529"/>
        <end position="619"/>
    </location>
</feature>
<evidence type="ECO:0000256" key="4">
    <source>
        <dbReference type="PROSITE-ProRule" id="PRU00192"/>
    </source>
</evidence>
<dbReference type="PROSITE" id="PS50002">
    <property type="entry name" value="SH3"/>
    <property type="match status" value="1"/>
</dbReference>
<dbReference type="InterPro" id="IPR013783">
    <property type="entry name" value="Ig-like_fold"/>
</dbReference>
<dbReference type="InterPro" id="IPR036028">
    <property type="entry name" value="SH3-like_dom_sf"/>
</dbReference>
<accession>A0A482XKP7</accession>
<dbReference type="InterPro" id="IPR040325">
    <property type="entry name" value="RIMBP1/2/3"/>
</dbReference>
<dbReference type="STRING" id="195883.A0A482XKP7"/>
<dbReference type="GO" id="GO:0045202">
    <property type="term" value="C:synapse"/>
    <property type="evidence" value="ECO:0007669"/>
    <property type="project" value="GOC"/>
</dbReference>
<keyword evidence="10" id="KW-1185">Reference proteome</keyword>
<feature type="compositionally biased region" description="Basic residues" evidence="6">
    <location>
        <begin position="905"/>
        <end position="929"/>
    </location>
</feature>
<dbReference type="Gene3D" id="2.30.30.40">
    <property type="entry name" value="SH3 Domains"/>
    <property type="match status" value="2"/>
</dbReference>
<dbReference type="EMBL" id="QKKF02007161">
    <property type="protein sequence ID" value="RZF46120.1"/>
    <property type="molecule type" value="Genomic_DNA"/>
</dbReference>
<feature type="non-terminal residue" evidence="9">
    <location>
        <position position="1012"/>
    </location>
</feature>